<dbReference type="Proteomes" id="UP000694621">
    <property type="component" value="Unplaced"/>
</dbReference>
<sequence>LSVLAGCDVDSAVGSGGLEMELGPELEEELGVSLDELREWIEQQVDSSEAVQQRKAQLSELQEWVETREKEMANVDTLCSTASDSVTQCESLVKELYSKMGLVYRESSSDDDGGGDGSASEIIEIDDDDDDDVIAVDSTVRLYHCTPKKFKEASAAIQRTSQQVQNLMQTVTKRNSATQPNPAIKQDAMKVNMSILGKKRTKTWHRGTLVAINSVGKSSTHTDTRLYRILWKYY</sequence>
<name>A0A8B9JA74_ASTMX</name>
<dbReference type="Gene3D" id="2.30.30.140">
    <property type="match status" value="1"/>
</dbReference>
<feature type="domain" description="DUF5604" evidence="1">
    <location>
        <begin position="189"/>
        <end position="217"/>
    </location>
</feature>
<evidence type="ECO:0000259" key="1">
    <source>
        <dbReference type="Pfam" id="PF18300"/>
    </source>
</evidence>
<evidence type="ECO:0000313" key="2">
    <source>
        <dbReference type="Ensembl" id="ENSAMXP00005013150.1"/>
    </source>
</evidence>
<dbReference type="InterPro" id="IPR040880">
    <property type="entry name" value="DUF5604"/>
</dbReference>
<organism evidence="2 3">
    <name type="scientific">Astyanax mexicanus</name>
    <name type="common">Blind cave fish</name>
    <name type="synonym">Astyanax fasciatus mexicanus</name>
    <dbReference type="NCBI Taxonomy" id="7994"/>
    <lineage>
        <taxon>Eukaryota</taxon>
        <taxon>Metazoa</taxon>
        <taxon>Chordata</taxon>
        <taxon>Craniata</taxon>
        <taxon>Vertebrata</taxon>
        <taxon>Euteleostomi</taxon>
        <taxon>Actinopterygii</taxon>
        <taxon>Neopterygii</taxon>
        <taxon>Teleostei</taxon>
        <taxon>Ostariophysi</taxon>
        <taxon>Characiformes</taxon>
        <taxon>Characoidei</taxon>
        <taxon>Acestrorhamphidae</taxon>
        <taxon>Acestrorhamphinae</taxon>
        <taxon>Astyanax</taxon>
    </lineage>
</organism>
<accession>A0A8B9JA74</accession>
<dbReference type="AlphaFoldDB" id="A0A8B9JA74"/>
<evidence type="ECO:0000313" key="3">
    <source>
        <dbReference type="Proteomes" id="UP000694621"/>
    </source>
</evidence>
<reference evidence="2" key="1">
    <citation type="submission" date="2025-08" db="UniProtKB">
        <authorList>
            <consortium name="Ensembl"/>
        </authorList>
    </citation>
    <scope>IDENTIFICATION</scope>
</reference>
<dbReference type="Pfam" id="PF18300">
    <property type="entry name" value="DUF5604"/>
    <property type="match status" value="1"/>
</dbReference>
<proteinExistence type="predicted"/>
<dbReference type="Ensembl" id="ENSAMXT00005014556.1">
    <property type="protein sequence ID" value="ENSAMXP00005013150.1"/>
    <property type="gene ID" value="ENSAMXG00005006969.1"/>
</dbReference>
<protein>
    <submittedName>
        <fullName evidence="2">SET domain bifurcated histone lysine methyltransferase 1b</fullName>
    </submittedName>
</protein>